<sequence>MLSIEETPDHTSDAFLTALKERVNALRHSKAMCLRVARQAIEESDRVLRQSRGAIAEGRLVRAAERFEAAVPWPEGPAQEKSPPIRSYSRLPPVPVTRIISRLPSGPFERRCHCGKVATFMLVTETEMRGMHAGTGKVSRNTVYRCARCTEKAAAKFGLQIPM</sequence>
<dbReference type="KEGG" id="gms:SOIL9_09040"/>
<dbReference type="AlphaFoldDB" id="A0A6P2D6Y2"/>
<evidence type="ECO:0000313" key="1">
    <source>
        <dbReference type="EMBL" id="VTR97071.1"/>
    </source>
</evidence>
<keyword evidence="2" id="KW-1185">Reference proteome</keyword>
<reference evidence="1 2" key="1">
    <citation type="submission" date="2019-05" db="EMBL/GenBank/DDBJ databases">
        <authorList>
            <consortium name="Science for Life Laboratories"/>
        </authorList>
    </citation>
    <scope>NUCLEOTIDE SEQUENCE [LARGE SCALE GENOMIC DNA]</scope>
    <source>
        <strain evidence="1">Soil9</strain>
    </source>
</reference>
<protein>
    <submittedName>
        <fullName evidence="1">Uncharacterized protein</fullName>
    </submittedName>
</protein>
<name>A0A6P2D6Y2_9BACT</name>
<gene>
    <name evidence="1" type="ORF">SOIL9_09040</name>
</gene>
<dbReference type="Proteomes" id="UP000464178">
    <property type="component" value="Chromosome"/>
</dbReference>
<proteinExistence type="predicted"/>
<evidence type="ECO:0000313" key="2">
    <source>
        <dbReference type="Proteomes" id="UP000464178"/>
    </source>
</evidence>
<accession>A0A6P2D6Y2</accession>
<dbReference type="EMBL" id="LR593886">
    <property type="protein sequence ID" value="VTR97071.1"/>
    <property type="molecule type" value="Genomic_DNA"/>
</dbReference>
<organism evidence="1 2">
    <name type="scientific">Gemmata massiliana</name>
    <dbReference type="NCBI Taxonomy" id="1210884"/>
    <lineage>
        <taxon>Bacteria</taxon>
        <taxon>Pseudomonadati</taxon>
        <taxon>Planctomycetota</taxon>
        <taxon>Planctomycetia</taxon>
        <taxon>Gemmatales</taxon>
        <taxon>Gemmataceae</taxon>
        <taxon>Gemmata</taxon>
    </lineage>
</organism>